<dbReference type="Proteomes" id="UP000741863">
    <property type="component" value="Unassembled WGS sequence"/>
</dbReference>
<dbReference type="EMBL" id="JAFBEC010000001">
    <property type="protein sequence ID" value="MBM7631178.1"/>
    <property type="molecule type" value="Genomic_DNA"/>
</dbReference>
<dbReference type="RefSeq" id="WP_239575097.1">
    <property type="nucleotide sequence ID" value="NZ_JAFBEC010000001.1"/>
</dbReference>
<accession>A0ABS2P705</accession>
<organism evidence="2 3">
    <name type="scientific">Geomicrobium sediminis</name>
    <dbReference type="NCBI Taxonomy" id="1347788"/>
    <lineage>
        <taxon>Bacteria</taxon>
        <taxon>Bacillati</taxon>
        <taxon>Bacillota</taxon>
        <taxon>Bacilli</taxon>
        <taxon>Bacillales</taxon>
        <taxon>Geomicrobium</taxon>
    </lineage>
</organism>
<evidence type="ECO:0000259" key="1">
    <source>
        <dbReference type="Pfam" id="PF12986"/>
    </source>
</evidence>
<evidence type="ECO:0000313" key="2">
    <source>
        <dbReference type="EMBL" id="MBM7631178.1"/>
    </source>
</evidence>
<feature type="domain" description="DUF3870" evidence="1">
    <location>
        <begin position="5"/>
        <end position="98"/>
    </location>
</feature>
<dbReference type="InterPro" id="IPR024617">
    <property type="entry name" value="DUF3870"/>
</dbReference>
<name>A0ABS2P705_9BACL</name>
<keyword evidence="3" id="KW-1185">Reference proteome</keyword>
<sequence>MDTILVTGYAKAPQGTSMYEVYKHFGIVLEIDRKTYEIVDVELTLVTSLAQSYFKRLIIGYDLNEGIDPLMKKINENYYAPSVNSVNVALRTAYQRFKEQVQTSY</sequence>
<comment type="caution">
    <text evidence="2">The sequence shown here is derived from an EMBL/GenBank/DDBJ whole genome shotgun (WGS) entry which is preliminary data.</text>
</comment>
<evidence type="ECO:0000313" key="3">
    <source>
        <dbReference type="Proteomes" id="UP000741863"/>
    </source>
</evidence>
<protein>
    <recommendedName>
        <fullName evidence="1">DUF3870 domain-containing protein</fullName>
    </recommendedName>
</protein>
<dbReference type="Pfam" id="PF12986">
    <property type="entry name" value="DUF3870"/>
    <property type="match status" value="1"/>
</dbReference>
<reference evidence="2 3" key="1">
    <citation type="submission" date="2021-01" db="EMBL/GenBank/DDBJ databases">
        <title>Genomic Encyclopedia of Type Strains, Phase IV (KMG-IV): sequencing the most valuable type-strain genomes for metagenomic binning, comparative biology and taxonomic classification.</title>
        <authorList>
            <person name="Goeker M."/>
        </authorList>
    </citation>
    <scope>NUCLEOTIDE SEQUENCE [LARGE SCALE GENOMIC DNA]</scope>
    <source>
        <strain evidence="2 3">DSM 25540</strain>
    </source>
</reference>
<gene>
    <name evidence="2" type="ORF">JOD17_000269</name>
</gene>
<proteinExistence type="predicted"/>